<feature type="non-terminal residue" evidence="1">
    <location>
        <position position="644"/>
    </location>
</feature>
<dbReference type="EMBL" id="JAMZIH010006049">
    <property type="protein sequence ID" value="KAJ1674343.1"/>
    <property type="molecule type" value="Genomic_DNA"/>
</dbReference>
<proteinExistence type="predicted"/>
<evidence type="ECO:0000313" key="2">
    <source>
        <dbReference type="Proteomes" id="UP001145114"/>
    </source>
</evidence>
<comment type="caution">
    <text evidence="1">The sequence shown here is derived from an EMBL/GenBank/DDBJ whole genome shotgun (WGS) entry which is preliminary data.</text>
</comment>
<reference evidence="1" key="1">
    <citation type="submission" date="2022-06" db="EMBL/GenBank/DDBJ databases">
        <title>Phylogenomic reconstructions and comparative analyses of Kickxellomycotina fungi.</title>
        <authorList>
            <person name="Reynolds N.K."/>
            <person name="Stajich J.E."/>
            <person name="Barry K."/>
            <person name="Grigoriev I.V."/>
            <person name="Crous P."/>
            <person name="Smith M.E."/>
        </authorList>
    </citation>
    <scope>NUCLEOTIDE SEQUENCE</scope>
    <source>
        <strain evidence="1">RSA 2271</strain>
    </source>
</reference>
<name>A0ACC1HF41_9FUNG</name>
<sequence>MRYFAYKPAQITPAHDPKDYECGKRHGLPSVSIFDPTGRVIEKDAFKQYAGMSRWDVRARIVDDLKASGHYLGRENSGGTIISVCSRSGDIIEPIVKPQWYVRCGPLARTASEMVARGEITLHPKSQEQEWFRWLDNIQDWCISRQLWWGHRIPAFCIIYQPECGRTEEAWVAARNEDEAILKFRGLQATPPQAAIVSVKQDEDVLDTWFSAGLLPLSQFNSGTRGLGSLAPSKTKKPLTDLLETGQDILFFWVARMVMLCSHFSKIPPFRKVLLHPMVKDAQGRKMSKSLGNVIDPLHIIEGATLPTLHGVLKSSFLSESELKRQVLPILDSSQSTWSLAETRRQFPNGIPKFGADSLRMALLAYTQQTVQINLDVNNVKSANYFCNKLWNTFKFIKDRIEANPALTPLCADALERGAPTSAETLAVFDRYVLCRLAQTIEACEEAMRQSTLYKGIDAARRFIQHDLCDNYIELSKPLIYGRDRTSGQDLATVLQVLVTVLENSLRLLHPYSPYITEELWQKLYETVGVDLGERSIMTSPLPSCALFWRDTAAEAEVTTLLDIIGALRSLRQKHGLPVSQPLPVVVVVEASEHFAWVKSLVERYTYHIKYLGKATSVEVVEEEDKTGGQRLLTMPISSVIKAG</sequence>
<gene>
    <name evidence="1" type="ORF">EV182_003475</name>
</gene>
<organism evidence="1 2">
    <name type="scientific">Spiromyces aspiralis</name>
    <dbReference type="NCBI Taxonomy" id="68401"/>
    <lineage>
        <taxon>Eukaryota</taxon>
        <taxon>Fungi</taxon>
        <taxon>Fungi incertae sedis</taxon>
        <taxon>Zoopagomycota</taxon>
        <taxon>Kickxellomycotina</taxon>
        <taxon>Kickxellomycetes</taxon>
        <taxon>Kickxellales</taxon>
        <taxon>Kickxellaceae</taxon>
        <taxon>Spiromyces</taxon>
    </lineage>
</organism>
<protein>
    <submittedName>
        <fullName evidence="1">Uncharacterized protein</fullName>
    </submittedName>
</protein>
<evidence type="ECO:0000313" key="1">
    <source>
        <dbReference type="EMBL" id="KAJ1674343.1"/>
    </source>
</evidence>
<keyword evidence="2" id="KW-1185">Reference proteome</keyword>
<dbReference type="Proteomes" id="UP001145114">
    <property type="component" value="Unassembled WGS sequence"/>
</dbReference>
<accession>A0ACC1HF41</accession>